<accession>A0A9R0D261</accession>
<dbReference type="OrthoDB" id="7247196at2759"/>
<evidence type="ECO:0000256" key="3">
    <source>
        <dbReference type="ARBA" id="ARBA00023015"/>
    </source>
</evidence>
<sequence>MSRNAAPSLNQLEKLVNFLESNPWLAMGHARTANARNRSRQAWSEITTALNSEGGGCTKTWEQWCKYWKDKKGAVKRKTSLIAAARRRTGGGIEDVPELSEIELKIQTIMGGESFGSGDQNLAINPFEEQPIDRVAESEESPSILLNIDLPIEQQHADQSRLSEPGYEVLWSNLPAFDGNSVQDNLAPIPSTSASQPVIEPASDAHRLEAEENRVLPTEPTRPMLQRNDVLERGSQTPSQRLPRETLHSRRRTHQQSPRQSAARRRLLRRSPPAQRRSEMVSITERFIAIEERRADVELLIAQAINKQAQNSQATVEVLGQVGQAMVQALDKLGSALRDLANK</sequence>
<feature type="compositionally biased region" description="Basic and acidic residues" evidence="6">
    <location>
        <begin position="203"/>
        <end position="214"/>
    </location>
</feature>
<dbReference type="Proteomes" id="UP000829999">
    <property type="component" value="Chromosome 8"/>
</dbReference>
<reference evidence="9" key="1">
    <citation type="submission" date="2025-08" db="UniProtKB">
        <authorList>
            <consortium name="RefSeq"/>
        </authorList>
    </citation>
    <scope>IDENTIFICATION</scope>
    <source>
        <tissue evidence="9">Whole larval tissue</tissue>
    </source>
</reference>
<evidence type="ECO:0000259" key="7">
    <source>
        <dbReference type="Pfam" id="PF13873"/>
    </source>
</evidence>
<evidence type="ECO:0000313" key="9">
    <source>
        <dbReference type="RefSeq" id="XP_035437544.2"/>
    </source>
</evidence>
<evidence type="ECO:0000256" key="2">
    <source>
        <dbReference type="ARBA" id="ARBA00016807"/>
    </source>
</evidence>
<dbReference type="GeneID" id="118267582"/>
<dbReference type="AlphaFoldDB" id="A0A9R0D261"/>
<dbReference type="PANTHER" id="PTHR23098">
    <property type="entry name" value="AGAP001331-PA-RELATED"/>
    <property type="match status" value="1"/>
</dbReference>
<comment type="function">
    <text evidence="5">Involved in transvection phenomena (= synapsis-dependent gene expression), where the synaptic pairing of chromosomes carrying genes with which zeste interacts influences the expression of these genes. Zeste binds to DNA and stimulates transcription from a nearby promoter.</text>
</comment>
<dbReference type="InterPro" id="IPR028002">
    <property type="entry name" value="Myb_DNA-bind_5"/>
</dbReference>
<keyword evidence="8" id="KW-1185">Reference proteome</keyword>
<comment type="subunit">
    <text evidence="1">Self-associates forming complexes of several hundred monomers.</text>
</comment>
<evidence type="ECO:0000256" key="6">
    <source>
        <dbReference type="SAM" id="MobiDB-lite"/>
    </source>
</evidence>
<evidence type="ECO:0000256" key="1">
    <source>
        <dbReference type="ARBA" id="ARBA00011764"/>
    </source>
</evidence>
<dbReference type="Pfam" id="PF13873">
    <property type="entry name" value="Myb_DNA-bind_5"/>
    <property type="match status" value="1"/>
</dbReference>
<evidence type="ECO:0000256" key="5">
    <source>
        <dbReference type="ARBA" id="ARBA00025466"/>
    </source>
</evidence>
<keyword evidence="4" id="KW-0804">Transcription</keyword>
<protein>
    <recommendedName>
        <fullName evidence="2">Regulatory protein zeste</fullName>
    </recommendedName>
</protein>
<gene>
    <name evidence="9" type="primary">LOC118267582</name>
</gene>
<evidence type="ECO:0000256" key="4">
    <source>
        <dbReference type="ARBA" id="ARBA00023163"/>
    </source>
</evidence>
<keyword evidence="3" id="KW-0805">Transcription regulation</keyword>
<dbReference type="GO" id="GO:0005634">
    <property type="term" value="C:nucleus"/>
    <property type="evidence" value="ECO:0007669"/>
    <property type="project" value="TreeGrafter"/>
</dbReference>
<dbReference type="PANTHER" id="PTHR23098:SF16">
    <property type="entry name" value="REGULATORY PROTEIN ZESTE"/>
    <property type="match status" value="1"/>
</dbReference>
<organism evidence="8 9">
    <name type="scientific">Spodoptera frugiperda</name>
    <name type="common">Fall armyworm</name>
    <dbReference type="NCBI Taxonomy" id="7108"/>
    <lineage>
        <taxon>Eukaryota</taxon>
        <taxon>Metazoa</taxon>
        <taxon>Ecdysozoa</taxon>
        <taxon>Arthropoda</taxon>
        <taxon>Hexapoda</taxon>
        <taxon>Insecta</taxon>
        <taxon>Pterygota</taxon>
        <taxon>Neoptera</taxon>
        <taxon>Endopterygota</taxon>
        <taxon>Lepidoptera</taxon>
        <taxon>Glossata</taxon>
        <taxon>Ditrysia</taxon>
        <taxon>Noctuoidea</taxon>
        <taxon>Noctuidae</taxon>
        <taxon>Amphipyrinae</taxon>
        <taxon>Spodoptera</taxon>
    </lineage>
</organism>
<evidence type="ECO:0000313" key="8">
    <source>
        <dbReference type="Proteomes" id="UP000829999"/>
    </source>
</evidence>
<proteinExistence type="predicted"/>
<dbReference type="RefSeq" id="XP_035437544.2">
    <property type="nucleotide sequence ID" value="XM_035581651.2"/>
</dbReference>
<feature type="domain" description="Myb/SANT-like DNA-binding" evidence="7">
    <location>
        <begin position="8"/>
        <end position="79"/>
    </location>
</feature>
<feature type="region of interest" description="Disordered" evidence="6">
    <location>
        <begin position="203"/>
        <end position="278"/>
    </location>
</feature>
<name>A0A9R0D261_SPOFR</name>